<dbReference type="AlphaFoldDB" id="A0A0E9XYK0"/>
<organism evidence="1">
    <name type="scientific">Anguilla anguilla</name>
    <name type="common">European freshwater eel</name>
    <name type="synonym">Muraena anguilla</name>
    <dbReference type="NCBI Taxonomy" id="7936"/>
    <lineage>
        <taxon>Eukaryota</taxon>
        <taxon>Metazoa</taxon>
        <taxon>Chordata</taxon>
        <taxon>Craniata</taxon>
        <taxon>Vertebrata</taxon>
        <taxon>Euteleostomi</taxon>
        <taxon>Actinopterygii</taxon>
        <taxon>Neopterygii</taxon>
        <taxon>Teleostei</taxon>
        <taxon>Anguilliformes</taxon>
        <taxon>Anguillidae</taxon>
        <taxon>Anguilla</taxon>
    </lineage>
</organism>
<protein>
    <submittedName>
        <fullName evidence="1">Uncharacterized protein</fullName>
    </submittedName>
</protein>
<accession>A0A0E9XYK0</accession>
<name>A0A0E9XYK0_ANGAN</name>
<dbReference type="EMBL" id="GBXM01001819">
    <property type="protein sequence ID" value="JAI06759.1"/>
    <property type="molecule type" value="Transcribed_RNA"/>
</dbReference>
<evidence type="ECO:0000313" key="1">
    <source>
        <dbReference type="EMBL" id="JAI06759.1"/>
    </source>
</evidence>
<proteinExistence type="predicted"/>
<sequence>MTSYGNKLDTLIDLTQEMYGNMRCVEL</sequence>
<reference evidence="1" key="1">
    <citation type="submission" date="2014-11" db="EMBL/GenBank/DDBJ databases">
        <authorList>
            <person name="Amaro Gonzalez C."/>
        </authorList>
    </citation>
    <scope>NUCLEOTIDE SEQUENCE</scope>
</reference>
<reference evidence="1" key="2">
    <citation type="journal article" date="2015" name="Fish Shellfish Immunol.">
        <title>Early steps in the European eel (Anguilla anguilla)-Vibrio vulnificus interaction in the gills: Role of the RtxA13 toxin.</title>
        <authorList>
            <person name="Callol A."/>
            <person name="Pajuelo D."/>
            <person name="Ebbesson L."/>
            <person name="Teles M."/>
            <person name="MacKenzie S."/>
            <person name="Amaro C."/>
        </authorList>
    </citation>
    <scope>NUCLEOTIDE SEQUENCE</scope>
</reference>